<accession>A0A7C8PE63</accession>
<dbReference type="AlphaFoldDB" id="A0A7C8PE63"/>
<protein>
    <submittedName>
        <fullName evidence="1">Uncharacterized protein</fullName>
    </submittedName>
</protein>
<evidence type="ECO:0000313" key="2">
    <source>
        <dbReference type="Proteomes" id="UP000297595"/>
    </source>
</evidence>
<organism evidence="1 2">
    <name type="scientific">Orbilia oligospora</name>
    <name type="common">Nematode-trapping fungus</name>
    <name type="synonym">Arthrobotrys oligospora</name>
    <dbReference type="NCBI Taxonomy" id="2813651"/>
    <lineage>
        <taxon>Eukaryota</taxon>
        <taxon>Fungi</taxon>
        <taxon>Dikarya</taxon>
        <taxon>Ascomycota</taxon>
        <taxon>Pezizomycotina</taxon>
        <taxon>Orbiliomycetes</taxon>
        <taxon>Orbiliales</taxon>
        <taxon>Orbiliaceae</taxon>
        <taxon>Orbilia</taxon>
    </lineage>
</organism>
<comment type="caution">
    <text evidence="1">The sequence shown here is derived from an EMBL/GenBank/DDBJ whole genome shotgun (WGS) entry which is preliminary data.</text>
</comment>
<dbReference type="EMBL" id="SOZJ01000004">
    <property type="protein sequence ID" value="TGJ68405.1"/>
    <property type="molecule type" value="Genomic_DNA"/>
</dbReference>
<name>A0A7C8PE63_ORBOL</name>
<dbReference type="Proteomes" id="UP000297595">
    <property type="component" value="Unassembled WGS sequence"/>
</dbReference>
<evidence type="ECO:0000313" key="1">
    <source>
        <dbReference type="EMBL" id="TGJ68405.1"/>
    </source>
</evidence>
<sequence length="128" mass="14573">MTVLIIINFTICACVLIDIILPHPRLLPPLMCVRGKAIWRNGCIIILNTAGDGVMNLFSWSRPRPRTGAGALARQLQKYGTWDFSERKGYLTQDSRHASKVENFSTAIELFETFRRISKRDLPQRLSV</sequence>
<proteinExistence type="predicted"/>
<gene>
    <name evidence="1" type="ORF">EYR41_007459</name>
</gene>
<reference evidence="1 2" key="1">
    <citation type="submission" date="2019-03" db="EMBL/GenBank/DDBJ databases">
        <title>Nematode-trapping fungi genome.</title>
        <authorList>
            <person name="Vidal-Diez De Ulzurrun G."/>
        </authorList>
    </citation>
    <scope>NUCLEOTIDE SEQUENCE [LARGE SCALE GENOMIC DNA]</scope>
    <source>
        <strain evidence="1 2">TWF154</strain>
    </source>
</reference>